<evidence type="ECO:0000256" key="1">
    <source>
        <dbReference type="SAM" id="MobiDB-lite"/>
    </source>
</evidence>
<sequence length="90" mass="10006">MDDNRPSGFAEENRPPGRPEPWRRPSREPVPALVEPPYPGWDDDEPDDGSAGVREPRRPKPFGPVSGAGERPPPEDPILVEETQCLIERG</sequence>
<evidence type="ECO:0000313" key="2">
    <source>
        <dbReference type="EMBL" id="QFZ17320.1"/>
    </source>
</evidence>
<evidence type="ECO:0000313" key="3">
    <source>
        <dbReference type="Proteomes" id="UP000325787"/>
    </source>
</evidence>
<protein>
    <submittedName>
        <fullName evidence="2">Uncharacterized protein</fullName>
    </submittedName>
</protein>
<name>A0A5Q0GV14_SACSY</name>
<organism evidence="2 3">
    <name type="scientific">Saccharothrix syringae</name>
    <name type="common">Nocardiopsis syringae</name>
    <dbReference type="NCBI Taxonomy" id="103733"/>
    <lineage>
        <taxon>Bacteria</taxon>
        <taxon>Bacillati</taxon>
        <taxon>Actinomycetota</taxon>
        <taxon>Actinomycetes</taxon>
        <taxon>Pseudonocardiales</taxon>
        <taxon>Pseudonocardiaceae</taxon>
        <taxon>Saccharothrix</taxon>
    </lineage>
</organism>
<dbReference type="OrthoDB" id="3699925at2"/>
<reference evidence="3" key="1">
    <citation type="journal article" date="2021" name="Curr. Microbiol.">
        <title>Complete genome of nocamycin-producing strain Saccharothrix syringae NRRL B-16468 reveals the biosynthetic potential for secondary metabolites.</title>
        <authorList>
            <person name="Mo X."/>
            <person name="Yang S."/>
        </authorList>
    </citation>
    <scope>NUCLEOTIDE SEQUENCE [LARGE SCALE GENOMIC DNA]</scope>
    <source>
        <strain evidence="3">ATCC 51364 / DSM 43886 / JCM 6844 / KCTC 9398 / NBRC 14523 / NRRL B-16468 / INA 2240</strain>
    </source>
</reference>
<dbReference type="AlphaFoldDB" id="A0A5Q0GV14"/>
<dbReference type="EMBL" id="CP034550">
    <property type="protein sequence ID" value="QFZ17320.1"/>
    <property type="molecule type" value="Genomic_DNA"/>
</dbReference>
<feature type="region of interest" description="Disordered" evidence="1">
    <location>
        <begin position="1"/>
        <end position="90"/>
    </location>
</feature>
<accession>A0A5Q0GV14</accession>
<dbReference type="KEGG" id="ssyi:EKG83_07390"/>
<gene>
    <name evidence="2" type="ORF">EKG83_07390</name>
</gene>
<dbReference type="RefSeq" id="WP_033427542.1">
    <property type="nucleotide sequence ID" value="NZ_CP034550.1"/>
</dbReference>
<feature type="compositionally biased region" description="Basic and acidic residues" evidence="1">
    <location>
        <begin position="11"/>
        <end position="27"/>
    </location>
</feature>
<proteinExistence type="predicted"/>
<dbReference type="Proteomes" id="UP000325787">
    <property type="component" value="Chromosome"/>
</dbReference>
<keyword evidence="3" id="KW-1185">Reference proteome</keyword>